<comment type="similarity">
    <text evidence="2">Belongs to the icosahedral plant coat protein family.</text>
</comment>
<accession>A0A6C0X1U0</accession>
<keyword evidence="6" id="KW-1142">T=3 icosahedral capsid protein</keyword>
<keyword evidence="5" id="KW-0946">Virion</keyword>
<evidence type="ECO:0000313" key="8">
    <source>
        <dbReference type="EMBL" id="QIC52841.1"/>
    </source>
</evidence>
<feature type="domain" description="Icosahedral viral capsid protein S" evidence="7">
    <location>
        <begin position="56"/>
        <end position="215"/>
    </location>
</feature>
<evidence type="ECO:0000256" key="3">
    <source>
        <dbReference type="ARBA" id="ARBA00018091"/>
    </source>
</evidence>
<evidence type="ECO:0000256" key="2">
    <source>
        <dbReference type="ARBA" id="ARBA00007446"/>
    </source>
</evidence>
<comment type="subcellular location">
    <subcellularLocation>
        <location evidence="1">Virion</location>
    </subcellularLocation>
</comment>
<dbReference type="Pfam" id="PF00729">
    <property type="entry name" value="Viral_coat"/>
    <property type="match status" value="1"/>
</dbReference>
<organism evidence="8">
    <name type="scientific">Apple tombus-like virus 1</name>
    <dbReference type="NCBI Taxonomy" id="2709737"/>
    <lineage>
        <taxon>Viruses</taxon>
        <taxon>Riboviria</taxon>
        <taxon>Orthornavirae</taxon>
        <taxon>Kitrinoviricota</taxon>
        <taxon>Tolucaviricetes</taxon>
        <taxon>Tolivirales</taxon>
        <taxon>Tombusviridae</taxon>
    </lineage>
</organism>
<evidence type="ECO:0000256" key="4">
    <source>
        <dbReference type="ARBA" id="ARBA00022561"/>
    </source>
</evidence>
<dbReference type="SUPFAM" id="SSF88633">
    <property type="entry name" value="Positive stranded ssRNA viruses"/>
    <property type="match status" value="1"/>
</dbReference>
<dbReference type="GO" id="GO:0005198">
    <property type="term" value="F:structural molecule activity"/>
    <property type="evidence" value="ECO:0007669"/>
    <property type="project" value="InterPro"/>
</dbReference>
<dbReference type="EMBL" id="MN386968">
    <property type="protein sequence ID" value="QIC52841.1"/>
    <property type="molecule type" value="Genomic_RNA"/>
</dbReference>
<proteinExistence type="inferred from homology"/>
<protein>
    <recommendedName>
        <fullName evidence="3">Capsid protein</fullName>
    </recommendedName>
</protein>
<name>A0A6C0X1U0_9TOMB</name>
<evidence type="ECO:0000256" key="5">
    <source>
        <dbReference type="ARBA" id="ARBA00022844"/>
    </source>
</evidence>
<keyword evidence="4" id="KW-0167">Capsid protein</keyword>
<reference evidence="8" key="1">
    <citation type="submission" date="2019-08" db="EMBL/GenBank/DDBJ databases">
        <authorList>
            <person name="Wright A.A."/>
            <person name="Harper S."/>
        </authorList>
    </citation>
    <scope>NUCLEOTIDE SEQUENCE</scope>
    <source>
        <strain evidence="8">WA1</strain>
    </source>
</reference>
<evidence type="ECO:0000259" key="7">
    <source>
        <dbReference type="Pfam" id="PF00729"/>
    </source>
</evidence>
<sequence length="223" mass="23976">MRNTNARKMKQKKQGVNPLVRKPARIRAPVMSFDGTILNGSNYTASLTTVANVAAAVMLVDASATTAVGPPIIRSQAAELAGITTFYQEFKYLKSAVQWIPQVAPGVADGGSRVTMCYVDNAETMAFLNAAGVAALVAFAKTSRTAVTFNAWEHYKFNVPLSNRRKTFDVNNSTVATNVDIVDRSIQGMVIVIVESVSAAATIGQLRNTYSIRLAHLNTTTTT</sequence>
<evidence type="ECO:0000256" key="6">
    <source>
        <dbReference type="ARBA" id="ARBA00023060"/>
    </source>
</evidence>
<dbReference type="InterPro" id="IPR029053">
    <property type="entry name" value="Viral_coat"/>
</dbReference>
<dbReference type="InterPro" id="IPR000937">
    <property type="entry name" value="Capsid_prot_S-dom_vir"/>
</dbReference>
<evidence type="ECO:0000256" key="1">
    <source>
        <dbReference type="ARBA" id="ARBA00004328"/>
    </source>
</evidence>
<dbReference type="GO" id="GO:0039617">
    <property type="term" value="C:T=3 icosahedral viral capsid"/>
    <property type="evidence" value="ECO:0007669"/>
    <property type="project" value="UniProtKB-KW"/>
</dbReference>
<dbReference type="Gene3D" id="2.60.120.20">
    <property type="match status" value="1"/>
</dbReference>